<keyword evidence="5" id="KW-0414">Isoprene biosynthesis</keyword>
<feature type="binding site" evidence="5">
    <location>
        <position position="271"/>
    </location>
    <ligand>
        <name>(2E)-4-hydroxy-3-methylbut-2-enyl diphosphate</name>
        <dbReference type="ChEBI" id="CHEBI:128753"/>
    </ligand>
</feature>
<feature type="binding site" evidence="5">
    <location>
        <position position="81"/>
    </location>
    <ligand>
        <name>(2E)-4-hydroxy-3-methylbut-2-enyl diphosphate</name>
        <dbReference type="ChEBI" id="CHEBI:128753"/>
    </ligand>
</feature>
<keyword evidence="3 5" id="KW-0408">Iron</keyword>
<dbReference type="Pfam" id="PF02401">
    <property type="entry name" value="LYTB"/>
    <property type="match status" value="1"/>
</dbReference>
<dbReference type="Gene3D" id="3.40.50.11270">
    <property type="match status" value="1"/>
</dbReference>
<comment type="cofactor">
    <cofactor evidence="5">
        <name>[4Fe-4S] cluster</name>
        <dbReference type="ChEBI" id="CHEBI:49883"/>
    </cofactor>
    <text evidence="5">Binds 1 [4Fe-4S] cluster per subunit.</text>
</comment>
<feature type="binding site" evidence="5">
    <location>
        <position position="43"/>
    </location>
    <ligand>
        <name>isopentenyl diphosphate</name>
        <dbReference type="ChEBI" id="CHEBI:128769"/>
    </ligand>
</feature>
<keyword evidence="1 5" id="KW-0004">4Fe-4S</keyword>
<feature type="binding site" evidence="5">
    <location>
        <position position="271"/>
    </location>
    <ligand>
        <name>dimethylallyl diphosphate</name>
        <dbReference type="ChEBI" id="CHEBI:57623"/>
    </ligand>
</feature>
<dbReference type="NCBIfam" id="TIGR00216">
    <property type="entry name" value="ispH_lytB"/>
    <property type="match status" value="1"/>
</dbReference>
<feature type="binding site" evidence="5">
    <location>
        <position position="198"/>
    </location>
    <ligand>
        <name>[4Fe-4S] cluster</name>
        <dbReference type="ChEBI" id="CHEBI:49883"/>
    </ligand>
</feature>
<sequence length="324" mass="35993">MEIVKIAPRGYCYGVVDAMVLAQQAAKNLDLPRPIYILGMIVHNSHVTQSFEDQGIITLDGPNRVEILEQVESGTVIFTAHGVSPEVRRLAREKGLTTVDATCPDVTRTHDLIRDKAGEGYQIIYIGKKGHPEPEGAIGVAPDQVHLIEKEEEIDQLEIPAGNIVITNQTTMSQWDIRLIMKKLLEKFPGAEVHNEICLATQVRQEAVAEQAGQAELVIVVGDPRSNNSNRLAQVSEEIAGVTAYRISDITELKREWLVGKSRVAVTAGASTPTPITKEVINYLEKYDNEDESTWEMVRTVDPKRLLPPVREKKGRTTNQPVRH</sequence>
<comment type="function">
    <text evidence="5">Catalyzes the conversion of 1-hydroxy-2-methyl-2-(E)-butenyl 4-diphosphate (HMBPP) into a mixture of isopentenyl diphosphate (IPP) and dimethylallyl diphosphate (DMAPP). Acts in the terminal step of the DOXP/MEP pathway for isoprenoid precursor biosynthesis.</text>
</comment>
<feature type="binding site" evidence="5">
    <location>
        <position position="226"/>
    </location>
    <ligand>
        <name>isopentenyl diphosphate</name>
        <dbReference type="ChEBI" id="CHEBI:128769"/>
    </ligand>
</feature>
<feature type="binding site" evidence="5">
    <location>
        <position position="131"/>
    </location>
    <ligand>
        <name>isopentenyl diphosphate</name>
        <dbReference type="ChEBI" id="CHEBI:128769"/>
    </ligand>
</feature>
<gene>
    <name evidence="5" type="primary">ispH</name>
    <name evidence="6" type="ORF">ACFSGI_15055</name>
</gene>
<organism evidence="6 7">
    <name type="scientific">Paenibacillus nicotianae</name>
    <dbReference type="NCBI Taxonomy" id="1526551"/>
    <lineage>
        <taxon>Bacteria</taxon>
        <taxon>Bacillati</taxon>
        <taxon>Bacillota</taxon>
        <taxon>Bacilli</taxon>
        <taxon>Bacillales</taxon>
        <taxon>Paenibacillaceae</taxon>
        <taxon>Paenibacillus</taxon>
    </lineage>
</organism>
<evidence type="ECO:0000313" key="6">
    <source>
        <dbReference type="EMBL" id="MFD1991291.1"/>
    </source>
</evidence>
<feature type="binding site" evidence="5">
    <location>
        <position position="226"/>
    </location>
    <ligand>
        <name>dimethylallyl diphosphate</name>
        <dbReference type="ChEBI" id="CHEBI:57623"/>
    </ligand>
</feature>
<evidence type="ECO:0000256" key="1">
    <source>
        <dbReference type="ARBA" id="ARBA00022485"/>
    </source>
</evidence>
<comment type="pathway">
    <text evidence="5">Isoprenoid biosynthesis; isopentenyl diphosphate biosynthesis via DXP pathway; isopentenyl diphosphate from 1-deoxy-D-xylulose 5-phosphate: step 6/6.</text>
</comment>
<dbReference type="PANTHER" id="PTHR30426:SF0">
    <property type="entry name" value="4-HYDROXY-3-METHYLBUT-2-ENYL DIPHOSPHATE REDUCTASE"/>
    <property type="match status" value="1"/>
</dbReference>
<dbReference type="Gene3D" id="3.40.1010.20">
    <property type="entry name" value="4-hydroxy-3-methylbut-2-enyl diphosphate reductase, catalytic domain"/>
    <property type="match status" value="2"/>
</dbReference>
<evidence type="ECO:0000256" key="3">
    <source>
        <dbReference type="ARBA" id="ARBA00023004"/>
    </source>
</evidence>
<feature type="active site" description="Proton donor" evidence="5">
    <location>
        <position position="133"/>
    </location>
</feature>
<feature type="binding site" evidence="5">
    <location>
        <position position="228"/>
    </location>
    <ligand>
        <name>(2E)-4-hydroxy-3-methylbut-2-enyl diphosphate</name>
        <dbReference type="ChEBI" id="CHEBI:128753"/>
    </ligand>
</feature>
<dbReference type="Proteomes" id="UP001597403">
    <property type="component" value="Unassembled WGS sequence"/>
</dbReference>
<feature type="binding site" evidence="5">
    <location>
        <position position="228"/>
    </location>
    <ligand>
        <name>dimethylallyl diphosphate</name>
        <dbReference type="ChEBI" id="CHEBI:57623"/>
    </ligand>
</feature>
<keyword evidence="4 5" id="KW-0411">Iron-sulfur</keyword>
<name>A0ABW4UVT1_9BACL</name>
<feature type="binding site" evidence="5">
    <location>
        <position position="81"/>
    </location>
    <ligand>
        <name>isopentenyl diphosphate</name>
        <dbReference type="ChEBI" id="CHEBI:128769"/>
    </ligand>
</feature>
<dbReference type="GO" id="GO:0051745">
    <property type="term" value="F:4-hydroxy-3-methylbut-2-enyl diphosphate reductase activity"/>
    <property type="evidence" value="ECO:0007669"/>
    <property type="project" value="UniProtKB-EC"/>
</dbReference>
<dbReference type="HAMAP" id="MF_00191">
    <property type="entry name" value="IspH"/>
    <property type="match status" value="1"/>
</dbReference>
<dbReference type="PANTHER" id="PTHR30426">
    <property type="entry name" value="4-HYDROXY-3-METHYLBUT-2-ENYL DIPHOSPHATE REDUCTASE"/>
    <property type="match status" value="1"/>
</dbReference>
<feature type="binding site" evidence="5">
    <location>
        <position position="131"/>
    </location>
    <ligand>
        <name>dimethylallyl diphosphate</name>
        <dbReference type="ChEBI" id="CHEBI:57623"/>
    </ligand>
</feature>
<keyword evidence="5 6" id="KW-0560">Oxidoreductase</keyword>
<comment type="caution">
    <text evidence="5">Lacks conserved residue(s) required for the propagation of feature annotation.</text>
</comment>
<reference evidence="7" key="1">
    <citation type="journal article" date="2019" name="Int. J. Syst. Evol. Microbiol.">
        <title>The Global Catalogue of Microorganisms (GCM) 10K type strain sequencing project: providing services to taxonomists for standard genome sequencing and annotation.</title>
        <authorList>
            <consortium name="The Broad Institute Genomics Platform"/>
            <consortium name="The Broad Institute Genome Sequencing Center for Infectious Disease"/>
            <person name="Wu L."/>
            <person name="Ma J."/>
        </authorList>
    </citation>
    <scope>NUCLEOTIDE SEQUENCE [LARGE SCALE GENOMIC DNA]</scope>
    <source>
        <strain evidence="7">CGMCC 1.15067</strain>
    </source>
</reference>
<feature type="binding site" evidence="5">
    <location>
        <position position="228"/>
    </location>
    <ligand>
        <name>isopentenyl diphosphate</name>
        <dbReference type="ChEBI" id="CHEBI:128769"/>
    </ligand>
</feature>
<dbReference type="EC" id="1.17.7.4" evidence="5"/>
<comment type="catalytic activity">
    <reaction evidence="5">
        <text>dimethylallyl diphosphate + 2 oxidized [2Fe-2S]-[ferredoxin] + H2O = (2E)-4-hydroxy-3-methylbut-2-enyl diphosphate + 2 reduced [2Fe-2S]-[ferredoxin] + 2 H(+)</text>
        <dbReference type="Rhea" id="RHEA:24825"/>
        <dbReference type="Rhea" id="RHEA-COMP:10000"/>
        <dbReference type="Rhea" id="RHEA-COMP:10001"/>
        <dbReference type="ChEBI" id="CHEBI:15377"/>
        <dbReference type="ChEBI" id="CHEBI:15378"/>
        <dbReference type="ChEBI" id="CHEBI:33737"/>
        <dbReference type="ChEBI" id="CHEBI:33738"/>
        <dbReference type="ChEBI" id="CHEBI:57623"/>
        <dbReference type="ChEBI" id="CHEBI:128753"/>
        <dbReference type="EC" id="1.17.7.4"/>
    </reaction>
</comment>
<feature type="binding site" evidence="5">
    <location>
        <position position="170"/>
    </location>
    <ligand>
        <name>(2E)-4-hydroxy-3-methylbut-2-enyl diphosphate</name>
        <dbReference type="ChEBI" id="CHEBI:128753"/>
    </ligand>
</feature>
<accession>A0ABW4UVT1</accession>
<dbReference type="CDD" id="cd13944">
    <property type="entry name" value="lytB_ispH"/>
    <property type="match status" value="1"/>
</dbReference>
<keyword evidence="2 5" id="KW-0479">Metal-binding</keyword>
<dbReference type="NCBIfam" id="NF002187">
    <property type="entry name" value="PRK01045.1-1"/>
    <property type="match status" value="1"/>
</dbReference>
<comment type="catalytic activity">
    <reaction evidence="5">
        <text>isopentenyl diphosphate + 2 oxidized [2Fe-2S]-[ferredoxin] + H2O = (2E)-4-hydroxy-3-methylbut-2-enyl diphosphate + 2 reduced [2Fe-2S]-[ferredoxin] + 2 H(+)</text>
        <dbReference type="Rhea" id="RHEA:24488"/>
        <dbReference type="Rhea" id="RHEA-COMP:10000"/>
        <dbReference type="Rhea" id="RHEA-COMP:10001"/>
        <dbReference type="ChEBI" id="CHEBI:15377"/>
        <dbReference type="ChEBI" id="CHEBI:15378"/>
        <dbReference type="ChEBI" id="CHEBI:33737"/>
        <dbReference type="ChEBI" id="CHEBI:33738"/>
        <dbReference type="ChEBI" id="CHEBI:128753"/>
        <dbReference type="ChEBI" id="CHEBI:128769"/>
        <dbReference type="EC" id="1.17.7.4"/>
    </reaction>
</comment>
<evidence type="ECO:0000256" key="4">
    <source>
        <dbReference type="ARBA" id="ARBA00023014"/>
    </source>
</evidence>
<comment type="caution">
    <text evidence="6">The sequence shown here is derived from an EMBL/GenBank/DDBJ whole genome shotgun (WGS) entry which is preliminary data.</text>
</comment>
<feature type="binding site" evidence="5">
    <location>
        <position position="131"/>
    </location>
    <ligand>
        <name>(2E)-4-hydroxy-3-methylbut-2-enyl diphosphate</name>
        <dbReference type="ChEBI" id="CHEBI:128753"/>
    </ligand>
</feature>
<feature type="binding site" evidence="5">
    <location>
        <position position="43"/>
    </location>
    <ligand>
        <name>dimethylallyl diphosphate</name>
        <dbReference type="ChEBI" id="CHEBI:57623"/>
    </ligand>
</feature>
<proteinExistence type="inferred from homology"/>
<dbReference type="EMBL" id="JBHUGF010000010">
    <property type="protein sequence ID" value="MFD1991291.1"/>
    <property type="molecule type" value="Genomic_DNA"/>
</dbReference>
<dbReference type="InterPro" id="IPR003451">
    <property type="entry name" value="LytB/IspH"/>
</dbReference>
<keyword evidence="7" id="KW-1185">Reference proteome</keyword>
<feature type="binding site" evidence="5">
    <location>
        <position position="226"/>
    </location>
    <ligand>
        <name>(2E)-4-hydroxy-3-methylbut-2-enyl diphosphate</name>
        <dbReference type="ChEBI" id="CHEBI:128753"/>
    </ligand>
</feature>
<evidence type="ECO:0000256" key="5">
    <source>
        <dbReference type="HAMAP-Rule" id="MF_00191"/>
    </source>
</evidence>
<comment type="pathway">
    <text evidence="5">Isoprenoid biosynthesis; dimethylallyl diphosphate biosynthesis; dimethylallyl diphosphate from (2E)-4-hydroxy-3-methylbutenyl diphosphate: step 1/1.</text>
</comment>
<feature type="binding site" evidence="5">
    <location>
        <position position="271"/>
    </location>
    <ligand>
        <name>isopentenyl diphosphate</name>
        <dbReference type="ChEBI" id="CHEBI:128769"/>
    </ligand>
</feature>
<feature type="binding site" evidence="5">
    <location>
        <position position="43"/>
    </location>
    <ligand>
        <name>(2E)-4-hydroxy-3-methylbut-2-enyl diphosphate</name>
        <dbReference type="ChEBI" id="CHEBI:128753"/>
    </ligand>
</feature>
<evidence type="ECO:0000313" key="7">
    <source>
        <dbReference type="Proteomes" id="UP001597403"/>
    </source>
</evidence>
<evidence type="ECO:0000256" key="2">
    <source>
        <dbReference type="ARBA" id="ARBA00022723"/>
    </source>
</evidence>
<dbReference type="RefSeq" id="WP_204825049.1">
    <property type="nucleotide sequence ID" value="NZ_JBHUGF010000010.1"/>
</dbReference>
<feature type="binding site" evidence="5">
    <location>
        <position position="81"/>
    </location>
    <ligand>
        <name>dimethylallyl diphosphate</name>
        <dbReference type="ChEBI" id="CHEBI:57623"/>
    </ligand>
</feature>
<feature type="binding site" evidence="5">
    <location>
        <position position="12"/>
    </location>
    <ligand>
        <name>[4Fe-4S] cluster</name>
        <dbReference type="ChEBI" id="CHEBI:49883"/>
    </ligand>
</feature>
<feature type="binding site" evidence="5">
    <location>
        <position position="103"/>
    </location>
    <ligand>
        <name>[4Fe-4S] cluster</name>
        <dbReference type="ChEBI" id="CHEBI:49883"/>
    </ligand>
</feature>
<protein>
    <recommendedName>
        <fullName evidence="5">4-hydroxy-3-methylbut-2-enyl diphosphate reductase</fullName>
        <shortName evidence="5">HMBPP reductase</shortName>
        <ecNumber evidence="5">1.17.7.4</ecNumber>
    </recommendedName>
</protein>
<comment type="similarity">
    <text evidence="5">Belongs to the IspH family.</text>
</comment>